<gene>
    <name evidence="3" type="ORF">HYZ11_18150</name>
</gene>
<dbReference type="EMBL" id="JACPUR010000041">
    <property type="protein sequence ID" value="MBI3129534.1"/>
    <property type="molecule type" value="Genomic_DNA"/>
</dbReference>
<keyword evidence="1" id="KW-0472">Membrane</keyword>
<organism evidence="3 4">
    <name type="scientific">Tectimicrobiota bacterium</name>
    <dbReference type="NCBI Taxonomy" id="2528274"/>
    <lineage>
        <taxon>Bacteria</taxon>
        <taxon>Pseudomonadati</taxon>
        <taxon>Nitrospinota/Tectimicrobiota group</taxon>
        <taxon>Candidatus Tectimicrobiota</taxon>
    </lineage>
</organism>
<evidence type="ECO:0000313" key="3">
    <source>
        <dbReference type="EMBL" id="MBI3129534.1"/>
    </source>
</evidence>
<keyword evidence="1" id="KW-1133">Transmembrane helix</keyword>
<evidence type="ECO:0000313" key="4">
    <source>
        <dbReference type="Proteomes" id="UP000782312"/>
    </source>
</evidence>
<protein>
    <submittedName>
        <fullName evidence="3">PH domain-containing protein</fullName>
    </submittedName>
</protein>
<accession>A0A932MNM9</accession>
<proteinExistence type="predicted"/>
<evidence type="ECO:0000256" key="1">
    <source>
        <dbReference type="SAM" id="Phobius"/>
    </source>
</evidence>
<dbReference type="AlphaFoldDB" id="A0A932MNM9"/>
<comment type="caution">
    <text evidence="3">The sequence shown here is derived from an EMBL/GenBank/DDBJ whole genome shotgun (WGS) entry which is preliminary data.</text>
</comment>
<feature type="transmembrane region" description="Helical" evidence="1">
    <location>
        <begin position="25"/>
        <end position="43"/>
    </location>
</feature>
<name>A0A932MNM9_UNCTE</name>
<dbReference type="PANTHER" id="PTHR37938:SF1">
    <property type="entry name" value="BLL0215 PROTEIN"/>
    <property type="match status" value="1"/>
</dbReference>
<dbReference type="Pfam" id="PF03703">
    <property type="entry name" value="bPH_2"/>
    <property type="match status" value="1"/>
</dbReference>
<evidence type="ECO:0000259" key="2">
    <source>
        <dbReference type="Pfam" id="PF03703"/>
    </source>
</evidence>
<sequence>MSYMKETLQEGEEVLAQGRMSYKPVLAGLAAAEIVYLGVWIFLRTGFARALGVPEVPVLSGLALNLVLIVPIGLVAALRVFIDRLRNEIVVTDRRVVHRQGIVSRVTEEIDRGAVESVVLSQGVLGRILGYGDVTVRGRGMGDIEVRRIDRPVQFRNSIQGR</sequence>
<dbReference type="InterPro" id="IPR005182">
    <property type="entry name" value="YdbS-like_PH"/>
</dbReference>
<feature type="transmembrane region" description="Helical" evidence="1">
    <location>
        <begin position="63"/>
        <end position="82"/>
    </location>
</feature>
<reference evidence="3" key="1">
    <citation type="submission" date="2020-07" db="EMBL/GenBank/DDBJ databases">
        <title>Huge and variable diversity of episymbiotic CPR bacteria and DPANN archaea in groundwater ecosystems.</title>
        <authorList>
            <person name="He C.Y."/>
            <person name="Keren R."/>
            <person name="Whittaker M."/>
            <person name="Farag I.F."/>
            <person name="Doudna J."/>
            <person name="Cate J.H.D."/>
            <person name="Banfield J.F."/>
        </authorList>
    </citation>
    <scope>NUCLEOTIDE SEQUENCE</scope>
    <source>
        <strain evidence="3">NC_groundwater_763_Ag_S-0.2um_68_21</strain>
    </source>
</reference>
<dbReference type="PANTHER" id="PTHR37938">
    <property type="entry name" value="BLL0215 PROTEIN"/>
    <property type="match status" value="1"/>
</dbReference>
<dbReference type="Proteomes" id="UP000782312">
    <property type="component" value="Unassembled WGS sequence"/>
</dbReference>
<keyword evidence="1" id="KW-0812">Transmembrane</keyword>
<feature type="domain" description="YdbS-like PH" evidence="2">
    <location>
        <begin position="88"/>
        <end position="159"/>
    </location>
</feature>